<keyword evidence="5" id="KW-1185">Reference proteome</keyword>
<accession>A0A1H9J0A9</accession>
<protein>
    <submittedName>
        <fullName evidence="4">YtkA-like</fullName>
    </submittedName>
</protein>
<feature type="region of interest" description="Disordered" evidence="1">
    <location>
        <begin position="26"/>
        <end position="48"/>
    </location>
</feature>
<gene>
    <name evidence="4" type="ORF">SAMN05216362_1284</name>
</gene>
<evidence type="ECO:0000256" key="1">
    <source>
        <dbReference type="SAM" id="MobiDB-lite"/>
    </source>
</evidence>
<evidence type="ECO:0000259" key="3">
    <source>
        <dbReference type="Pfam" id="PF13115"/>
    </source>
</evidence>
<evidence type="ECO:0000313" key="4">
    <source>
        <dbReference type="EMBL" id="SEQ80294.1"/>
    </source>
</evidence>
<reference evidence="4 5" key="1">
    <citation type="submission" date="2016-10" db="EMBL/GenBank/DDBJ databases">
        <authorList>
            <person name="de Groot N.N."/>
        </authorList>
    </citation>
    <scope>NUCLEOTIDE SEQUENCE [LARGE SCALE GENOMIC DNA]</scope>
    <source>
        <strain evidence="4 5">DSM 21633</strain>
    </source>
</reference>
<dbReference type="Proteomes" id="UP000199427">
    <property type="component" value="Unassembled WGS sequence"/>
</dbReference>
<organism evidence="4 5">
    <name type="scientific">Piscibacillus halophilus</name>
    <dbReference type="NCBI Taxonomy" id="571933"/>
    <lineage>
        <taxon>Bacteria</taxon>
        <taxon>Bacillati</taxon>
        <taxon>Bacillota</taxon>
        <taxon>Bacilli</taxon>
        <taxon>Bacillales</taxon>
        <taxon>Bacillaceae</taxon>
        <taxon>Piscibacillus</taxon>
    </lineage>
</organism>
<evidence type="ECO:0000313" key="5">
    <source>
        <dbReference type="Proteomes" id="UP000199427"/>
    </source>
</evidence>
<keyword evidence="2" id="KW-0732">Signal</keyword>
<feature type="domain" description="YtkA-like" evidence="3">
    <location>
        <begin position="53"/>
        <end position="131"/>
    </location>
</feature>
<dbReference type="OrthoDB" id="2679563at2"/>
<sequence length="150" mass="17243">MMKKIIWICLIGFITLLVACNEQKSNENKHDNENSSHETNNDEDHNEDISLVPVKVEILVDGEIELGEETLQARVLHDDEPIAEADEVIFEVWETGHEDESEMVEASHTKDGIYEASYPFEKEGTYEMYAHVTANSQHVMPKHEFEVIEK</sequence>
<dbReference type="PROSITE" id="PS51257">
    <property type="entry name" value="PROKAR_LIPOPROTEIN"/>
    <property type="match status" value="1"/>
</dbReference>
<feature type="signal peptide" evidence="2">
    <location>
        <begin position="1"/>
        <end position="19"/>
    </location>
</feature>
<dbReference type="InterPro" id="IPR032693">
    <property type="entry name" value="YtkA-like_dom"/>
</dbReference>
<proteinExistence type="predicted"/>
<feature type="compositionally biased region" description="Basic and acidic residues" evidence="1">
    <location>
        <begin position="26"/>
        <end position="43"/>
    </location>
</feature>
<evidence type="ECO:0000256" key="2">
    <source>
        <dbReference type="SAM" id="SignalP"/>
    </source>
</evidence>
<feature type="chain" id="PRO_5039079703" evidence="2">
    <location>
        <begin position="20"/>
        <end position="150"/>
    </location>
</feature>
<dbReference type="AlphaFoldDB" id="A0A1H9J0A9"/>
<dbReference type="Pfam" id="PF13115">
    <property type="entry name" value="YtkA"/>
    <property type="match status" value="1"/>
</dbReference>
<dbReference type="EMBL" id="FOES01000028">
    <property type="protein sequence ID" value="SEQ80294.1"/>
    <property type="molecule type" value="Genomic_DNA"/>
</dbReference>
<name>A0A1H9J0A9_9BACI</name>
<dbReference type="STRING" id="571933.SAMN05216362_1284"/>